<feature type="transmembrane region" description="Helical" evidence="2">
    <location>
        <begin position="108"/>
        <end position="129"/>
    </location>
</feature>
<proteinExistence type="predicted"/>
<keyword evidence="5" id="KW-1185">Reference proteome</keyword>
<reference evidence="4" key="1">
    <citation type="submission" date="2021-01" db="EMBL/GenBank/DDBJ databases">
        <authorList>
            <person name="Li R."/>
            <person name="Bekaert M."/>
        </authorList>
    </citation>
    <scope>NUCLEOTIDE SEQUENCE</scope>
    <source>
        <strain evidence="4">Farmed</strain>
    </source>
</reference>
<comment type="caution">
    <text evidence="4">The sequence shown here is derived from an EMBL/GenBank/DDBJ whole genome shotgun (WGS) entry which is preliminary data.</text>
</comment>
<keyword evidence="1" id="KW-0539">Nucleus</keyword>
<keyword evidence="2" id="KW-1133">Transmembrane helix</keyword>
<gene>
    <name evidence="4" type="ORF">SPHA_36785</name>
</gene>
<protein>
    <submittedName>
        <fullName evidence="4">LRR1</fullName>
    </submittedName>
</protein>
<evidence type="ECO:0000256" key="1">
    <source>
        <dbReference type="ARBA" id="ARBA00023242"/>
    </source>
</evidence>
<keyword evidence="2" id="KW-0812">Transmembrane</keyword>
<feature type="domain" description="PIF1/LRR1 pleckstrin homology" evidence="3">
    <location>
        <begin position="5"/>
        <end position="100"/>
    </location>
</feature>
<organism evidence="4 5">
    <name type="scientific">Acanthosepion pharaonis</name>
    <name type="common">Pharaoh cuttlefish</name>
    <name type="synonym">Sepia pharaonis</name>
    <dbReference type="NCBI Taxonomy" id="158019"/>
    <lineage>
        <taxon>Eukaryota</taxon>
        <taxon>Metazoa</taxon>
        <taxon>Spiralia</taxon>
        <taxon>Lophotrochozoa</taxon>
        <taxon>Mollusca</taxon>
        <taxon>Cephalopoda</taxon>
        <taxon>Coleoidea</taxon>
        <taxon>Decapodiformes</taxon>
        <taxon>Sepiida</taxon>
        <taxon>Sepiina</taxon>
        <taxon>Sepiidae</taxon>
        <taxon>Acanthosepion</taxon>
    </lineage>
</organism>
<dbReference type="OrthoDB" id="17912at2759"/>
<dbReference type="AlphaFoldDB" id="A0A812CFJ8"/>
<evidence type="ECO:0000313" key="5">
    <source>
        <dbReference type="Proteomes" id="UP000597762"/>
    </source>
</evidence>
<accession>A0A812CFJ8</accession>
<evidence type="ECO:0000259" key="3">
    <source>
        <dbReference type="Pfam" id="PF25344"/>
    </source>
</evidence>
<sequence>MKSSGRSSRGYLSIGQKPGSTNKNRTVFISFSTAKDKSGTQYLVKDNIEKVFCQYVKEGKATIRLKSPQIDLRISKTDAIQLKSFLTVLKGCLQGVSPPPSNQSLTSLMWLIISLTLLVHVLCSIRINFQAYKLYVLKPLWPIGYLTVMRTCFNICTHLSRTTTGVGVGKKFLTGSFNVSSTLTSHL</sequence>
<dbReference type="EMBL" id="CAHIKZ030001616">
    <property type="protein sequence ID" value="CAE1269855.1"/>
    <property type="molecule type" value="Genomic_DNA"/>
</dbReference>
<dbReference type="Proteomes" id="UP000597762">
    <property type="component" value="Unassembled WGS sequence"/>
</dbReference>
<dbReference type="InterPro" id="IPR057437">
    <property type="entry name" value="PIF1/LRR1_PH"/>
</dbReference>
<dbReference type="Pfam" id="PF25344">
    <property type="entry name" value="PH_LRR1"/>
    <property type="match status" value="1"/>
</dbReference>
<evidence type="ECO:0000256" key="2">
    <source>
        <dbReference type="SAM" id="Phobius"/>
    </source>
</evidence>
<keyword evidence="2" id="KW-0472">Membrane</keyword>
<name>A0A812CFJ8_ACAPH</name>
<evidence type="ECO:0000313" key="4">
    <source>
        <dbReference type="EMBL" id="CAE1269855.1"/>
    </source>
</evidence>